<keyword evidence="3" id="KW-1185">Reference proteome</keyword>
<dbReference type="Gene3D" id="3.40.50.300">
    <property type="entry name" value="P-loop containing nucleotide triphosphate hydrolases"/>
    <property type="match status" value="1"/>
</dbReference>
<dbReference type="KEGG" id="mng:MNEG_5160"/>
<dbReference type="PANTHER" id="PTHR33129">
    <property type="entry name" value="PROTEIN KINASE DOMAIN-CONTAINING PROTEIN-RELATED"/>
    <property type="match status" value="1"/>
</dbReference>
<dbReference type="AlphaFoldDB" id="A0A0D2MID8"/>
<accession>A0A0D2MID8</accession>
<sequence>MDVTLGRKISRGVLVTGTPGVGKSTFAYYFMRWLAQQGRAFVYDFGDTSGSRLRLWFDYTREEVAVLEGGPDAFRDVLSQKNVWLIFDDYVPDVQYKGGVPTLILSSPNPKLFSKWSKEGAGGASDPDTAGGASKQQPSPGQPQLVLHVPAGIHRMVDEGQNGLPGDRDWFLRSSVVNQAAWDAVVMIKGCLWFMQQVVFCFVVPERNLRLFQAQQYVLPGWKQQATTFPPELHGMSQVVMAIRNEEIIRRGSGSDGG</sequence>
<dbReference type="EMBL" id="KK100974">
    <property type="protein sequence ID" value="KIZ02800.1"/>
    <property type="molecule type" value="Genomic_DNA"/>
</dbReference>
<dbReference type="GeneID" id="25738037"/>
<proteinExistence type="predicted"/>
<dbReference type="PANTHER" id="PTHR33129:SF1">
    <property type="entry name" value="ATP-BINDING PROTEIN"/>
    <property type="match status" value="1"/>
</dbReference>
<protein>
    <submittedName>
        <fullName evidence="2">Uncharacterized protein</fullName>
    </submittedName>
</protein>
<dbReference type="InterPro" id="IPR052980">
    <property type="entry name" value="Crinkler_effector"/>
</dbReference>
<organism evidence="2 3">
    <name type="scientific">Monoraphidium neglectum</name>
    <dbReference type="NCBI Taxonomy" id="145388"/>
    <lineage>
        <taxon>Eukaryota</taxon>
        <taxon>Viridiplantae</taxon>
        <taxon>Chlorophyta</taxon>
        <taxon>core chlorophytes</taxon>
        <taxon>Chlorophyceae</taxon>
        <taxon>CS clade</taxon>
        <taxon>Sphaeropleales</taxon>
        <taxon>Selenastraceae</taxon>
        <taxon>Monoraphidium</taxon>
    </lineage>
</organism>
<name>A0A0D2MID8_9CHLO</name>
<evidence type="ECO:0000313" key="3">
    <source>
        <dbReference type="Proteomes" id="UP000054498"/>
    </source>
</evidence>
<evidence type="ECO:0000313" key="2">
    <source>
        <dbReference type="EMBL" id="KIZ02800.1"/>
    </source>
</evidence>
<gene>
    <name evidence="2" type="ORF">MNEG_5160</name>
</gene>
<dbReference type="InterPro" id="IPR027417">
    <property type="entry name" value="P-loop_NTPase"/>
</dbReference>
<feature type="region of interest" description="Disordered" evidence="1">
    <location>
        <begin position="116"/>
        <end position="141"/>
    </location>
</feature>
<dbReference type="SUPFAM" id="SSF52540">
    <property type="entry name" value="P-loop containing nucleoside triphosphate hydrolases"/>
    <property type="match status" value="1"/>
</dbReference>
<reference evidence="2 3" key="1">
    <citation type="journal article" date="2013" name="BMC Genomics">
        <title>Reconstruction of the lipid metabolism for the microalga Monoraphidium neglectum from its genome sequence reveals characteristics suitable for biofuel production.</title>
        <authorList>
            <person name="Bogen C."/>
            <person name="Al-Dilaimi A."/>
            <person name="Albersmeier A."/>
            <person name="Wichmann J."/>
            <person name="Grundmann M."/>
            <person name="Rupp O."/>
            <person name="Lauersen K.J."/>
            <person name="Blifernez-Klassen O."/>
            <person name="Kalinowski J."/>
            <person name="Goesmann A."/>
            <person name="Mussgnug J.H."/>
            <person name="Kruse O."/>
        </authorList>
    </citation>
    <scope>NUCLEOTIDE SEQUENCE [LARGE SCALE GENOMIC DNA]</scope>
    <source>
        <strain evidence="2 3">SAG 48.87</strain>
    </source>
</reference>
<evidence type="ECO:0000256" key="1">
    <source>
        <dbReference type="SAM" id="MobiDB-lite"/>
    </source>
</evidence>
<dbReference type="Proteomes" id="UP000054498">
    <property type="component" value="Unassembled WGS sequence"/>
</dbReference>
<dbReference type="OrthoDB" id="544992at2759"/>
<dbReference type="RefSeq" id="XP_013901819.1">
    <property type="nucleotide sequence ID" value="XM_014046365.1"/>
</dbReference>